<sequence>MRVAGEHQHENLTPANPHRLGHRSGCGPSAARADFNYGDFSSTQQLNLVGSAAQSGTAIRLTQFIPLGRGNSPDRRLQNKTGRR</sequence>
<reference evidence="2" key="1">
    <citation type="submission" date="2020-02" db="EMBL/GenBank/DDBJ databases">
        <authorList>
            <person name="Meier V. D."/>
        </authorList>
    </citation>
    <scope>NUCLEOTIDE SEQUENCE</scope>
    <source>
        <strain evidence="2">AVDCRST_MAG42</strain>
    </source>
</reference>
<feature type="region of interest" description="Disordered" evidence="1">
    <location>
        <begin position="1"/>
        <end position="32"/>
    </location>
</feature>
<protein>
    <submittedName>
        <fullName evidence="2">Uncharacterized protein</fullName>
    </submittedName>
</protein>
<name>A0A6J4HH68_9BACT</name>
<feature type="compositionally biased region" description="Basic and acidic residues" evidence="1">
    <location>
        <begin position="1"/>
        <end position="10"/>
    </location>
</feature>
<dbReference type="AlphaFoldDB" id="A0A6J4HH68"/>
<proteinExistence type="predicted"/>
<organism evidence="2">
    <name type="scientific">uncultured Chthoniobacterales bacterium</name>
    <dbReference type="NCBI Taxonomy" id="1836801"/>
    <lineage>
        <taxon>Bacteria</taxon>
        <taxon>Pseudomonadati</taxon>
        <taxon>Verrucomicrobiota</taxon>
        <taxon>Spartobacteria</taxon>
        <taxon>Chthoniobacterales</taxon>
        <taxon>environmental samples</taxon>
    </lineage>
</organism>
<evidence type="ECO:0000256" key="1">
    <source>
        <dbReference type="SAM" id="MobiDB-lite"/>
    </source>
</evidence>
<accession>A0A6J4HH68</accession>
<dbReference type="EMBL" id="CADCTA010000043">
    <property type="protein sequence ID" value="CAA9223709.1"/>
    <property type="molecule type" value="Genomic_DNA"/>
</dbReference>
<gene>
    <name evidence="2" type="ORF">AVDCRST_MAG42-712</name>
</gene>
<evidence type="ECO:0000313" key="2">
    <source>
        <dbReference type="EMBL" id="CAA9223709.1"/>
    </source>
</evidence>